<evidence type="ECO:0000256" key="4">
    <source>
        <dbReference type="ARBA" id="ARBA00022692"/>
    </source>
</evidence>
<evidence type="ECO:0000256" key="9">
    <source>
        <dbReference type="ARBA" id="ARBA00023180"/>
    </source>
</evidence>
<evidence type="ECO:0000256" key="10">
    <source>
        <dbReference type="SAM" id="Phobius"/>
    </source>
</evidence>
<keyword evidence="12" id="KW-1185">Reference proteome</keyword>
<dbReference type="AlphaFoldDB" id="A0A6P6FIL8"/>
<evidence type="ECO:0000256" key="5">
    <source>
        <dbReference type="ARBA" id="ARBA00022729"/>
    </source>
</evidence>
<comment type="subcellular location">
    <subcellularLocation>
        <location evidence="1">Membrane</location>
        <topology evidence="1">Single-pass type I membrane protein</topology>
    </subcellularLocation>
</comment>
<dbReference type="Gene3D" id="3.40.630.10">
    <property type="entry name" value="Zn peptidases"/>
    <property type="match status" value="1"/>
</dbReference>
<keyword evidence="7 10" id="KW-1133">Transmembrane helix</keyword>
<sequence length="555" mass="62023">MFTRDILLRLRNTHNINGVLLTKNTSQPHPEYYSPEDTCPNRYSGYKKCQDLGWNPYGSSLLMEDWPFPMFYTENQTLIEAVKSCFLKHNAPDMENQQYRPLCALEMKSFMFAAINSESCIKRSDFKLNFNPTQFCDPLGDRNIYWPLAPINRDKNSIILVTARLDASSLFDGISPGAGNVVTGLVTLLATAYYLNILAKDAVVENTNVVFSLLNGEAFDYIGSSRFIYDLKEGNFNALGGVNLKFDDIKTVIEFGQLTKGKLFLHSNNAQNDEMIKKIQVALNATVLEDSVPPTSIQSFLKEKPDLTAVVISDHGQQFKNKYYNGILDDAESLSFNRSDINGLATALAKIAVHVAEILYKEVVSTGSLDNYDSFQSVEHHILEMLKCYLESAKCPLFHAASSPNAKLINQVLSLYVGVHRVPNIATTLTGQLLAYLTREEVANMTETTCYENHLIWMAGDNNSGLCINSSVNYSTAMSPAFIIDGYDMKSGVYSTWTESIWQTLSVRMFLKPSAATEQLTMILGSSVAGISFVLVWFINSRADILFNSRRAINC</sequence>
<protein>
    <recommendedName>
        <fullName evidence="3">Nicastrin</fullName>
    </recommendedName>
</protein>
<comment type="similarity">
    <text evidence="2">Belongs to the nicastrin family.</text>
</comment>
<evidence type="ECO:0000313" key="13">
    <source>
        <dbReference type="RefSeq" id="XP_024226960.1"/>
    </source>
</evidence>
<keyword evidence="4 10" id="KW-0812">Transmembrane</keyword>
<evidence type="ECO:0000313" key="12">
    <source>
        <dbReference type="Proteomes" id="UP000515180"/>
    </source>
</evidence>
<dbReference type="PANTHER" id="PTHR21092">
    <property type="entry name" value="NICASTRIN"/>
    <property type="match status" value="1"/>
</dbReference>
<dbReference type="Pfam" id="PF05450">
    <property type="entry name" value="Nicastrin"/>
    <property type="match status" value="1"/>
</dbReference>
<dbReference type="Pfam" id="PF18266">
    <property type="entry name" value="Ncstrn_small"/>
    <property type="match status" value="1"/>
</dbReference>
<feature type="domain" description="Nicastrin small lobe" evidence="11">
    <location>
        <begin position="1"/>
        <end position="113"/>
    </location>
</feature>
<accession>A0A6P6FIL8</accession>
<keyword evidence="5" id="KW-0732">Signal</keyword>
<evidence type="ECO:0000256" key="8">
    <source>
        <dbReference type="ARBA" id="ARBA00023136"/>
    </source>
</evidence>
<reference evidence="13" key="1">
    <citation type="submission" date="2025-08" db="UniProtKB">
        <authorList>
            <consortium name="RefSeq"/>
        </authorList>
    </citation>
    <scope>IDENTIFICATION</scope>
</reference>
<dbReference type="GeneID" id="100743282"/>
<dbReference type="SUPFAM" id="SSF53187">
    <property type="entry name" value="Zn-dependent exopeptidases"/>
    <property type="match status" value="1"/>
</dbReference>
<evidence type="ECO:0000256" key="7">
    <source>
        <dbReference type="ARBA" id="ARBA00022989"/>
    </source>
</evidence>
<dbReference type="GO" id="GO:0007219">
    <property type="term" value="P:Notch signaling pathway"/>
    <property type="evidence" value="ECO:0007669"/>
    <property type="project" value="UniProtKB-KW"/>
</dbReference>
<name>A0A6P6FIL8_BOMIM</name>
<keyword evidence="8 10" id="KW-0472">Membrane</keyword>
<evidence type="ECO:0000256" key="6">
    <source>
        <dbReference type="ARBA" id="ARBA00022976"/>
    </source>
</evidence>
<keyword evidence="9" id="KW-0325">Glycoprotein</keyword>
<dbReference type="Proteomes" id="UP000515180">
    <property type="component" value="Unplaced"/>
</dbReference>
<evidence type="ECO:0000256" key="2">
    <source>
        <dbReference type="ARBA" id="ARBA00007717"/>
    </source>
</evidence>
<evidence type="ECO:0000256" key="3">
    <source>
        <dbReference type="ARBA" id="ARBA00015303"/>
    </source>
</evidence>
<organism evidence="12 13">
    <name type="scientific">Bombus impatiens</name>
    <name type="common">Bumblebee</name>
    <dbReference type="NCBI Taxonomy" id="132113"/>
    <lineage>
        <taxon>Eukaryota</taxon>
        <taxon>Metazoa</taxon>
        <taxon>Ecdysozoa</taxon>
        <taxon>Arthropoda</taxon>
        <taxon>Hexapoda</taxon>
        <taxon>Insecta</taxon>
        <taxon>Pterygota</taxon>
        <taxon>Neoptera</taxon>
        <taxon>Endopterygota</taxon>
        <taxon>Hymenoptera</taxon>
        <taxon>Apocrita</taxon>
        <taxon>Aculeata</taxon>
        <taxon>Apoidea</taxon>
        <taxon>Anthophila</taxon>
        <taxon>Apidae</taxon>
        <taxon>Bombus</taxon>
        <taxon>Pyrobombus</taxon>
    </lineage>
</organism>
<proteinExistence type="inferred from homology"/>
<evidence type="ECO:0000259" key="11">
    <source>
        <dbReference type="Pfam" id="PF18266"/>
    </source>
</evidence>
<feature type="transmembrane region" description="Helical" evidence="10">
    <location>
        <begin position="520"/>
        <end position="540"/>
    </location>
</feature>
<dbReference type="CTD" id="42964"/>
<dbReference type="PANTHER" id="PTHR21092:SF0">
    <property type="entry name" value="NICASTRIN"/>
    <property type="match status" value="1"/>
</dbReference>
<dbReference type="InterPro" id="IPR008710">
    <property type="entry name" value="Nicastrin"/>
</dbReference>
<keyword evidence="6" id="KW-0914">Notch signaling pathway</keyword>
<dbReference type="RefSeq" id="XP_024226960.1">
    <property type="nucleotide sequence ID" value="XM_024371192.2"/>
</dbReference>
<evidence type="ECO:0000256" key="1">
    <source>
        <dbReference type="ARBA" id="ARBA00004479"/>
    </source>
</evidence>
<dbReference type="GO" id="GO:0005886">
    <property type="term" value="C:plasma membrane"/>
    <property type="evidence" value="ECO:0007669"/>
    <property type="project" value="UniProtKB-ARBA"/>
</dbReference>
<dbReference type="GO" id="GO:0007220">
    <property type="term" value="P:Notch receptor processing"/>
    <property type="evidence" value="ECO:0007669"/>
    <property type="project" value="TreeGrafter"/>
</dbReference>
<gene>
    <name evidence="13" type="primary">LOC100743282</name>
</gene>
<dbReference type="GO" id="GO:0016485">
    <property type="term" value="P:protein processing"/>
    <property type="evidence" value="ECO:0007669"/>
    <property type="project" value="InterPro"/>
</dbReference>
<dbReference type="InterPro" id="IPR041084">
    <property type="entry name" value="Ncstrn_small"/>
</dbReference>